<accession>A0A382J5E9</accession>
<protein>
    <submittedName>
        <fullName evidence="2">Uncharacterized protein</fullName>
    </submittedName>
</protein>
<feature type="transmembrane region" description="Helical" evidence="1">
    <location>
        <begin position="21"/>
        <end position="41"/>
    </location>
</feature>
<reference evidence="2" key="1">
    <citation type="submission" date="2018-05" db="EMBL/GenBank/DDBJ databases">
        <authorList>
            <person name="Lanie J.A."/>
            <person name="Ng W.-L."/>
            <person name="Kazmierczak K.M."/>
            <person name="Andrzejewski T.M."/>
            <person name="Davidsen T.M."/>
            <person name="Wayne K.J."/>
            <person name="Tettelin H."/>
            <person name="Glass J.I."/>
            <person name="Rusch D."/>
            <person name="Podicherti R."/>
            <person name="Tsui H.-C.T."/>
            <person name="Winkler M.E."/>
        </authorList>
    </citation>
    <scope>NUCLEOTIDE SEQUENCE</scope>
</reference>
<proteinExistence type="predicted"/>
<feature type="transmembrane region" description="Helical" evidence="1">
    <location>
        <begin position="53"/>
        <end position="74"/>
    </location>
</feature>
<keyword evidence="1" id="KW-0812">Transmembrane</keyword>
<evidence type="ECO:0000256" key="1">
    <source>
        <dbReference type="SAM" id="Phobius"/>
    </source>
</evidence>
<dbReference type="EMBL" id="UINC01071877">
    <property type="protein sequence ID" value="SVC07116.1"/>
    <property type="molecule type" value="Genomic_DNA"/>
</dbReference>
<gene>
    <name evidence="2" type="ORF">METZ01_LOCUS259970</name>
</gene>
<evidence type="ECO:0000313" key="2">
    <source>
        <dbReference type="EMBL" id="SVC07116.1"/>
    </source>
</evidence>
<keyword evidence="1" id="KW-0472">Membrane</keyword>
<sequence>MKKWFMRQYWRVQQSQSLISLFFWTSTLTLLIWPYVSWRFVAGETMFSIPVTYLGLMAIATTVLTSVLLVGVTYDVTLGLWRDHITVVQERNPFATYKLNPTWGIVIAQTNEILRRIAPEEEDVQRYCRFIDRMLDWNSREEIWARSMSSWKEILEDEDPFLFYLSEEARQNLEETAEKLEEF</sequence>
<keyword evidence="1" id="KW-1133">Transmembrane helix</keyword>
<name>A0A382J5E9_9ZZZZ</name>
<dbReference type="AlphaFoldDB" id="A0A382J5E9"/>
<organism evidence="2">
    <name type="scientific">marine metagenome</name>
    <dbReference type="NCBI Taxonomy" id="408172"/>
    <lineage>
        <taxon>unclassified sequences</taxon>
        <taxon>metagenomes</taxon>
        <taxon>ecological metagenomes</taxon>
    </lineage>
</organism>